<dbReference type="PROSITE" id="PS50053">
    <property type="entry name" value="UBIQUITIN_2"/>
    <property type="match status" value="1"/>
</dbReference>
<keyword evidence="7" id="KW-0804">Transcription</keyword>
<evidence type="ECO:0000256" key="12">
    <source>
        <dbReference type="ARBA" id="ARBA00076690"/>
    </source>
</evidence>
<comment type="pathway">
    <text evidence="2">Protein modification; protein ubiquitination.</text>
</comment>
<sequence>MESVWLPGSVSLLDGGFGAMYYPWYAIAQGRMTCPPPISLRCPTSLGALIETPELIRAHMTDKRLGQPAVQGRGERAVVELSLVFSTHKAVVPLGTRRPSGAPVAAMDVFLMIRRHKMTIFADAKETTTVQELKKIVEGILKRPPEEQKLYKDDWLLEDGDRTLIECGLSSQTSRPQAPAMVGLALFRASEGSFEPLHIDPFSSTPELPDVLKPQDSGSSASEQPMQ</sequence>
<name>A0A4D9E5A8_9SAUR</name>
<feature type="domain" description="Ubiquitin-like" evidence="18">
    <location>
        <begin position="107"/>
        <end position="174"/>
    </location>
</feature>
<evidence type="ECO:0000256" key="7">
    <source>
        <dbReference type="ARBA" id="ARBA00023163"/>
    </source>
</evidence>
<proteinExistence type="inferred from homology"/>
<dbReference type="AlphaFoldDB" id="A0A4D9E5A8"/>
<dbReference type="InterPro" id="IPR039049">
    <property type="entry name" value="ELOB"/>
</dbReference>
<comment type="function">
    <text evidence="9">SIII, also known as elongin, is a general transcription elongation factor that increases the RNA polymerase II transcription elongation past template-encoded arresting sites. Subunit A is transcriptionally active and its transcription activity is strongly enhanced by binding to the dimeric complex of the SIII regulatory subunits B and C (elongin BC complex). In embryonic stem cells, the elongin BC complex is recruited by EPOP to Polycomb group (PcG) target genes in order generate genomic region that display both active and repressive chromatin properties, an important feature of pluripotent stem cells.</text>
</comment>
<feature type="region of interest" description="Disordered" evidence="17">
    <location>
        <begin position="197"/>
        <end position="227"/>
    </location>
</feature>
<evidence type="ECO:0000256" key="14">
    <source>
        <dbReference type="ARBA" id="ARBA00081013"/>
    </source>
</evidence>
<dbReference type="GO" id="GO:0070449">
    <property type="term" value="C:elongin complex"/>
    <property type="evidence" value="ECO:0007669"/>
    <property type="project" value="InterPro"/>
</dbReference>
<dbReference type="CDD" id="cd01788">
    <property type="entry name" value="Ubl_ElonginB"/>
    <property type="match status" value="1"/>
</dbReference>
<dbReference type="FunFam" id="3.10.20.90:FF:000108">
    <property type="entry name" value="Elongin-B"/>
    <property type="match status" value="1"/>
</dbReference>
<evidence type="ECO:0000256" key="6">
    <source>
        <dbReference type="ARBA" id="ARBA00023015"/>
    </source>
</evidence>
<keyword evidence="20" id="KW-1185">Reference proteome</keyword>
<keyword evidence="8" id="KW-0539">Nucleus</keyword>
<accession>A0A4D9E5A8</accession>
<evidence type="ECO:0000313" key="20">
    <source>
        <dbReference type="Proteomes" id="UP000297703"/>
    </source>
</evidence>
<comment type="subcellular location">
    <subcellularLocation>
        <location evidence="1">Nucleus</location>
    </subcellularLocation>
</comment>
<evidence type="ECO:0000256" key="3">
    <source>
        <dbReference type="ARBA" id="ARBA00022553"/>
    </source>
</evidence>
<dbReference type="Proteomes" id="UP000297703">
    <property type="component" value="Unassembled WGS sequence"/>
</dbReference>
<reference evidence="19 20" key="2">
    <citation type="submission" date="2019-04" db="EMBL/GenBank/DDBJ databases">
        <title>The genome sequence of big-headed turtle.</title>
        <authorList>
            <person name="Gong S."/>
        </authorList>
    </citation>
    <scope>NUCLEOTIDE SEQUENCE [LARGE SCALE GENOMIC DNA]</scope>
    <source>
        <strain evidence="19">DO16091913</strain>
        <tissue evidence="19">Muscle</tissue>
    </source>
</reference>
<dbReference type="Gene3D" id="3.10.20.90">
    <property type="entry name" value="Phosphatidylinositol 3-kinase Catalytic Subunit, Chain A, domain 1"/>
    <property type="match status" value="1"/>
</dbReference>
<evidence type="ECO:0000256" key="11">
    <source>
        <dbReference type="ARBA" id="ARBA00074516"/>
    </source>
</evidence>
<dbReference type="PANTHER" id="PTHR13248">
    <property type="entry name" value="TRANSCRIPTION ELONGATION FACTOR B POLYPEPTIDE 2"/>
    <property type="match status" value="1"/>
</dbReference>
<keyword evidence="4" id="KW-0833">Ubl conjugation pathway</keyword>
<evidence type="ECO:0000256" key="8">
    <source>
        <dbReference type="ARBA" id="ARBA00023242"/>
    </source>
</evidence>
<gene>
    <name evidence="19" type="ORF">DR999_PMT14320</name>
</gene>
<dbReference type="SUPFAM" id="SSF54236">
    <property type="entry name" value="Ubiquitin-like"/>
    <property type="match status" value="1"/>
</dbReference>
<dbReference type="InterPro" id="IPR000626">
    <property type="entry name" value="Ubiquitin-like_dom"/>
</dbReference>
<evidence type="ECO:0000256" key="2">
    <source>
        <dbReference type="ARBA" id="ARBA00004906"/>
    </source>
</evidence>
<evidence type="ECO:0000256" key="15">
    <source>
        <dbReference type="ARBA" id="ARBA00083653"/>
    </source>
</evidence>
<dbReference type="GO" id="GO:0030891">
    <property type="term" value="C:VCB complex"/>
    <property type="evidence" value="ECO:0007669"/>
    <property type="project" value="InterPro"/>
</dbReference>
<comment type="subunit">
    <text evidence="16">Heterotrimer of an A (ELOA, ELOA2 or ELOA3P), ELOB and ELOC subunit. The elongin BC complex interacts with EPOP; leading to recruit the elongin BC complex to Polycomb group (PcG) target genes, thereby restricting excessive activity of the PRC2/EED-EZH2 complex. Component of multiple cullin-RING E3 ubiquitin-protein ligase complexes composed of Elongin BC (ELOB and ELOC), a cullin (either CUL2 or CUL5), a catalytic subunit (either RBX1 or RNF7/RBX2), as well as a substrate adapter protein that can be either ASB2, ASB9, ASB11, KLHDC2, KLHDC3, KLHDC10, APPBP2, FEM1A, FEM1B, FEM1C, LRR1, PCMTD1, SOCS1, SOCS2, SOCS5, SPSB1, SPSB3, ELOA, VHL, WSB1 or RAB40C. As part of the Elongin BC E3 ubiquitin ligase complex; interacts with NRBP1. May also interact with DCUN1D1, DCUN1D2, DCUN1D3 and DCUN1D5. May form oligomers as a KLHDC2/KLHDC3-ELOB-ELOC complex; this interaction is autoinhibitory for the E3 ligase complex as the substrate-binding site of KLHDC2/KLHDC3 is blocked in the oligomer.</text>
</comment>
<evidence type="ECO:0000256" key="5">
    <source>
        <dbReference type="ARBA" id="ARBA00022990"/>
    </source>
</evidence>
<evidence type="ECO:0000256" key="9">
    <source>
        <dbReference type="ARBA" id="ARBA00054216"/>
    </source>
</evidence>
<keyword evidence="6" id="KW-0805">Transcription regulation</keyword>
<dbReference type="PANTHER" id="PTHR13248:SF4">
    <property type="entry name" value="ELONGIN B"/>
    <property type="match status" value="1"/>
</dbReference>
<keyword evidence="5" id="KW-0007">Acetylation</keyword>
<comment type="similarity">
    <text evidence="10">Belongs to the Elongin B family.</text>
</comment>
<evidence type="ECO:0000259" key="18">
    <source>
        <dbReference type="PROSITE" id="PS50053"/>
    </source>
</evidence>
<dbReference type="EMBL" id="QXTE01000162">
    <property type="protein sequence ID" value="TFK03292.1"/>
    <property type="molecule type" value="Genomic_DNA"/>
</dbReference>
<dbReference type="GO" id="GO:0006368">
    <property type="term" value="P:transcription elongation by RNA polymerase II"/>
    <property type="evidence" value="ECO:0007669"/>
    <property type="project" value="InterPro"/>
</dbReference>
<protein>
    <recommendedName>
        <fullName evidence="11">Elongin-B</fullName>
    </recommendedName>
    <alternativeName>
        <fullName evidence="14">Elongin 18 kDa subunit</fullName>
    </alternativeName>
    <alternativeName>
        <fullName evidence="12">RNA polymerase II transcription factor SIII subunit B</fullName>
    </alternativeName>
    <alternativeName>
        <fullName evidence="15">SIII p18</fullName>
    </alternativeName>
    <alternativeName>
        <fullName evidence="13">Transcription elongation factor B polypeptide 2</fullName>
    </alternativeName>
</protein>
<evidence type="ECO:0000256" key="17">
    <source>
        <dbReference type="SAM" id="MobiDB-lite"/>
    </source>
</evidence>
<dbReference type="STRING" id="55544.A0A4D9E5A8"/>
<evidence type="ECO:0000256" key="4">
    <source>
        <dbReference type="ARBA" id="ARBA00022786"/>
    </source>
</evidence>
<organism evidence="19 20">
    <name type="scientific">Platysternon megacephalum</name>
    <name type="common">big-headed turtle</name>
    <dbReference type="NCBI Taxonomy" id="55544"/>
    <lineage>
        <taxon>Eukaryota</taxon>
        <taxon>Metazoa</taxon>
        <taxon>Chordata</taxon>
        <taxon>Craniata</taxon>
        <taxon>Vertebrata</taxon>
        <taxon>Euteleostomi</taxon>
        <taxon>Archelosauria</taxon>
        <taxon>Testudinata</taxon>
        <taxon>Testudines</taxon>
        <taxon>Cryptodira</taxon>
        <taxon>Durocryptodira</taxon>
        <taxon>Testudinoidea</taxon>
        <taxon>Platysternidae</taxon>
        <taxon>Platysternon</taxon>
    </lineage>
</organism>
<dbReference type="InterPro" id="IPR029071">
    <property type="entry name" value="Ubiquitin-like_domsf"/>
</dbReference>
<dbReference type="SMART" id="SM00213">
    <property type="entry name" value="UBQ"/>
    <property type="match status" value="1"/>
</dbReference>
<dbReference type="OrthoDB" id="7537057at2759"/>
<evidence type="ECO:0000313" key="19">
    <source>
        <dbReference type="EMBL" id="TFK03292.1"/>
    </source>
</evidence>
<feature type="compositionally biased region" description="Polar residues" evidence="17">
    <location>
        <begin position="216"/>
        <end position="227"/>
    </location>
</feature>
<reference evidence="19 20" key="1">
    <citation type="submission" date="2019-04" db="EMBL/GenBank/DDBJ databases">
        <title>Draft genome of the big-headed turtle Platysternon megacephalum.</title>
        <authorList>
            <person name="Gong S."/>
        </authorList>
    </citation>
    <scope>NUCLEOTIDE SEQUENCE [LARGE SCALE GENOMIC DNA]</scope>
    <source>
        <strain evidence="19">DO16091913</strain>
        <tissue evidence="19">Muscle</tissue>
    </source>
</reference>
<evidence type="ECO:0000256" key="1">
    <source>
        <dbReference type="ARBA" id="ARBA00004123"/>
    </source>
</evidence>
<comment type="caution">
    <text evidence="19">The sequence shown here is derived from an EMBL/GenBank/DDBJ whole genome shotgun (WGS) entry which is preliminary data.</text>
</comment>
<evidence type="ECO:0000256" key="13">
    <source>
        <dbReference type="ARBA" id="ARBA00080438"/>
    </source>
</evidence>
<evidence type="ECO:0000256" key="16">
    <source>
        <dbReference type="ARBA" id="ARBA00093515"/>
    </source>
</evidence>
<evidence type="ECO:0000256" key="10">
    <source>
        <dbReference type="ARBA" id="ARBA00060803"/>
    </source>
</evidence>
<keyword evidence="3" id="KW-0597">Phosphoprotein</keyword>